<dbReference type="eggNOG" id="COG3170">
    <property type="taxonomic scope" value="Bacteria"/>
</dbReference>
<feature type="compositionally biased region" description="Acidic residues" evidence="1">
    <location>
        <begin position="346"/>
        <end position="357"/>
    </location>
</feature>
<evidence type="ECO:0000313" key="5">
    <source>
        <dbReference type="Proteomes" id="UP000000765"/>
    </source>
</evidence>
<dbReference type="EMBL" id="CP000325">
    <property type="protein sequence ID" value="ABL06891.1"/>
    <property type="molecule type" value="Genomic_DNA"/>
</dbReference>
<dbReference type="AlphaFoldDB" id="A0PX22"/>
<feature type="transmembrane region" description="Helical" evidence="2">
    <location>
        <begin position="284"/>
        <end position="304"/>
    </location>
</feature>
<dbReference type="Proteomes" id="UP000000765">
    <property type="component" value="Chromosome"/>
</dbReference>
<feature type="region of interest" description="Disordered" evidence="1">
    <location>
        <begin position="36"/>
        <end position="57"/>
    </location>
</feature>
<dbReference type="KEGG" id="mul:MUL_5016"/>
<evidence type="ECO:0000256" key="2">
    <source>
        <dbReference type="SAM" id="Phobius"/>
    </source>
</evidence>
<evidence type="ECO:0000259" key="3">
    <source>
        <dbReference type="Pfam" id="PF14219"/>
    </source>
</evidence>
<dbReference type="Pfam" id="PF14219">
    <property type="entry name" value="DUF4328"/>
    <property type="match status" value="1"/>
</dbReference>
<protein>
    <submittedName>
        <fullName evidence="4">Conserved hypothetical transmembrane protein</fullName>
    </submittedName>
</protein>
<keyword evidence="2" id="KW-0472">Membrane</keyword>
<gene>
    <name evidence="4" type="ordered locus">MUL_5016</name>
</gene>
<evidence type="ECO:0000313" key="4">
    <source>
        <dbReference type="EMBL" id="ABL06891.1"/>
    </source>
</evidence>
<keyword evidence="2 4" id="KW-0812">Transmembrane</keyword>
<feature type="transmembrane region" description="Helical" evidence="2">
    <location>
        <begin position="129"/>
        <end position="150"/>
    </location>
</feature>
<feature type="transmembrane region" description="Helical" evidence="2">
    <location>
        <begin position="162"/>
        <end position="195"/>
    </location>
</feature>
<sequence length="357" mass="38678">MIQVCSQCGTRWNVRERQRVWCPRCRGALMAPLTGAAAADPQSRTSVGPQRVASTARRAAPRLPPGFRWIAVRPGAAPPHRPRRRAYGPTPRYTVMPRWGLGDRVAQPGPLPVPVATKTGPAAATVRTLLFATMLVLGAAAFVYAVRYVLLIINRDILLNSVLAGIAVWVGVAVSFAALAAMGVCFVVLIKWLVARRAVAFAYYGLPEHRSTLQLWAGCLTPLANLLWAPVYLIELAVVEDTYQRLKKPILVWWIAWVVSTATSLFAIATSFSSDAQGIANNTVMVVVAYALAAAAVGTVSRVFEGFECKPVQRPAHRWLVMGQDDQPGRSATDEDDRVDAAPDADAFELEGQEPAA</sequence>
<reference evidence="4 5" key="1">
    <citation type="journal article" date="2007" name="Genome Res.">
        <title>Reductive evolution and niche adaptation inferred from the genome of Mycobacterium ulcerans, the causative agent of Buruli ulcer.</title>
        <authorList>
            <person name="Stinear T.P."/>
            <person name="Seemann T."/>
            <person name="Pidot S."/>
            <person name="Frigui W."/>
            <person name="Reysset G."/>
            <person name="Garnier T."/>
            <person name="Meurice G."/>
            <person name="Simon D."/>
            <person name="Bouchier C."/>
            <person name="Ma L."/>
            <person name="Tichit M."/>
            <person name="Porter J.L."/>
            <person name="Ryan J."/>
            <person name="Johnson P.D."/>
            <person name="Davies J.K."/>
            <person name="Jenkin G.A."/>
            <person name="Small P.L."/>
            <person name="Jones L.M."/>
            <person name="Tekaia F."/>
            <person name="Laval F."/>
            <person name="Daffe M."/>
            <person name="Parkhill J."/>
            <person name="Cole S.T."/>
        </authorList>
    </citation>
    <scope>NUCLEOTIDE SEQUENCE [LARGE SCALE GENOMIC DNA]</scope>
    <source>
        <strain evidence="4 5">Agy99</strain>
    </source>
</reference>
<evidence type="ECO:0000256" key="1">
    <source>
        <dbReference type="SAM" id="MobiDB-lite"/>
    </source>
</evidence>
<accession>A0PX22</accession>
<keyword evidence="2" id="KW-1133">Transmembrane helix</keyword>
<dbReference type="HOGENOM" id="CLU_060094_1_0_11"/>
<dbReference type="InterPro" id="IPR025565">
    <property type="entry name" value="DUF4328"/>
</dbReference>
<proteinExistence type="predicted"/>
<dbReference type="RefSeq" id="WP_011742482.1">
    <property type="nucleotide sequence ID" value="NC_008611.1"/>
</dbReference>
<feature type="transmembrane region" description="Helical" evidence="2">
    <location>
        <begin position="251"/>
        <end position="272"/>
    </location>
</feature>
<feature type="domain" description="DUF4328" evidence="3">
    <location>
        <begin position="155"/>
        <end position="308"/>
    </location>
</feature>
<name>A0PX22_MYCUA</name>
<organism evidence="4 5">
    <name type="scientific">Mycobacterium ulcerans (strain Agy99)</name>
    <dbReference type="NCBI Taxonomy" id="362242"/>
    <lineage>
        <taxon>Bacteria</taxon>
        <taxon>Bacillati</taxon>
        <taxon>Actinomycetota</taxon>
        <taxon>Actinomycetes</taxon>
        <taxon>Mycobacteriales</taxon>
        <taxon>Mycobacteriaceae</taxon>
        <taxon>Mycobacterium</taxon>
        <taxon>Mycobacterium ulcerans group</taxon>
    </lineage>
</organism>
<feature type="region of interest" description="Disordered" evidence="1">
    <location>
        <begin position="323"/>
        <end position="357"/>
    </location>
</feature>